<dbReference type="EMBL" id="JACQXR010000158">
    <property type="protein sequence ID" value="MBI4727802.1"/>
    <property type="molecule type" value="Genomic_DNA"/>
</dbReference>
<dbReference type="SUPFAM" id="SSF81593">
    <property type="entry name" value="Nucleotidyltransferase substrate binding subunit/domain"/>
    <property type="match status" value="1"/>
</dbReference>
<accession>A0A933MJ45</accession>
<evidence type="ECO:0000313" key="3">
    <source>
        <dbReference type="Proteomes" id="UP000736328"/>
    </source>
</evidence>
<dbReference type="Gene3D" id="1.20.120.330">
    <property type="entry name" value="Nucleotidyltransferases domain 2"/>
    <property type="match status" value="1"/>
</dbReference>
<dbReference type="PROSITE" id="PS50910">
    <property type="entry name" value="HEPN"/>
    <property type="match status" value="1"/>
</dbReference>
<dbReference type="AlphaFoldDB" id="A0A933MJ45"/>
<evidence type="ECO:0000259" key="1">
    <source>
        <dbReference type="PROSITE" id="PS50910"/>
    </source>
</evidence>
<dbReference type="SMART" id="SM00748">
    <property type="entry name" value="HEPN"/>
    <property type="match status" value="1"/>
</dbReference>
<reference evidence="2" key="1">
    <citation type="submission" date="2020-07" db="EMBL/GenBank/DDBJ databases">
        <title>Huge and variable diversity of episymbiotic CPR bacteria and DPANN archaea in groundwater ecosystems.</title>
        <authorList>
            <person name="He C.Y."/>
            <person name="Keren R."/>
            <person name="Whittaker M."/>
            <person name="Farag I.F."/>
            <person name="Doudna J."/>
            <person name="Cate J.H.D."/>
            <person name="Banfield J.F."/>
        </authorList>
    </citation>
    <scope>NUCLEOTIDE SEQUENCE</scope>
    <source>
        <strain evidence="2">NC_groundwater_1520_Pr4_B-0.1um_53_5</strain>
    </source>
</reference>
<proteinExistence type="predicted"/>
<dbReference type="Pfam" id="PF05168">
    <property type="entry name" value="HEPN"/>
    <property type="match status" value="1"/>
</dbReference>
<protein>
    <submittedName>
        <fullName evidence="2">HEPN domain-containing protein</fullName>
    </submittedName>
</protein>
<organism evidence="2 3">
    <name type="scientific">candidate division TA06 bacterium</name>
    <dbReference type="NCBI Taxonomy" id="2250710"/>
    <lineage>
        <taxon>Bacteria</taxon>
        <taxon>Bacteria division TA06</taxon>
    </lineage>
</organism>
<evidence type="ECO:0000313" key="2">
    <source>
        <dbReference type="EMBL" id="MBI4727802.1"/>
    </source>
</evidence>
<dbReference type="InterPro" id="IPR007842">
    <property type="entry name" value="HEPN_dom"/>
</dbReference>
<dbReference type="Proteomes" id="UP000736328">
    <property type="component" value="Unassembled WGS sequence"/>
</dbReference>
<name>A0A933MJ45_UNCT6</name>
<gene>
    <name evidence="2" type="ORF">HY768_11410</name>
</gene>
<comment type="caution">
    <text evidence="2">The sequence shown here is derived from an EMBL/GenBank/DDBJ whole genome shotgun (WGS) entry which is preliminary data.</text>
</comment>
<feature type="domain" description="HEPN" evidence="1">
    <location>
        <begin position="9"/>
        <end position="118"/>
    </location>
</feature>
<sequence length="127" mass="15245">MDKIVKHWLERSKYDLDTAKVMFQARRYLYVAFMCQQSAEKMLKAIISHNGKRPAPVHSLLRLAELAGLELKEEERKDFYNTLSAYCINARYAEYKERLSEICNRAEAERILEQTEKEWKWLRRKTI</sequence>